<dbReference type="Gene3D" id="3.40.50.1820">
    <property type="entry name" value="alpha/beta hydrolase"/>
    <property type="match status" value="1"/>
</dbReference>
<feature type="domain" description="Carboxymuconolactone decarboxylase-like" evidence="2">
    <location>
        <begin position="302"/>
        <end position="384"/>
    </location>
</feature>
<dbReference type="InterPro" id="IPR029032">
    <property type="entry name" value="AhpD-like"/>
</dbReference>
<dbReference type="SUPFAM" id="SSF53474">
    <property type="entry name" value="alpha/beta-Hydrolases"/>
    <property type="match status" value="1"/>
</dbReference>
<dbReference type="NCBIfam" id="TIGR02425">
    <property type="entry name" value="decarb_PcaC"/>
    <property type="match status" value="1"/>
</dbReference>
<gene>
    <name evidence="3" type="ORF">CEP50_13910</name>
</gene>
<evidence type="ECO:0000313" key="3">
    <source>
        <dbReference type="EMBL" id="PRW62710.1"/>
    </source>
</evidence>
<dbReference type="Gene3D" id="1.20.1290.10">
    <property type="entry name" value="AhpD-like"/>
    <property type="match status" value="1"/>
</dbReference>
<dbReference type="InterPro" id="IPR052512">
    <property type="entry name" value="4CMD/NDH-1_regulator"/>
</dbReference>
<organism evidence="3 4">
    <name type="scientific">Actinopolyspora mortivallis</name>
    <dbReference type="NCBI Taxonomy" id="33906"/>
    <lineage>
        <taxon>Bacteria</taxon>
        <taxon>Bacillati</taxon>
        <taxon>Actinomycetota</taxon>
        <taxon>Actinomycetes</taxon>
        <taxon>Actinopolysporales</taxon>
        <taxon>Actinopolysporaceae</taxon>
        <taxon>Actinopolyspora</taxon>
    </lineage>
</organism>
<reference evidence="3 4" key="1">
    <citation type="submission" date="2018-03" db="EMBL/GenBank/DDBJ databases">
        <title>Actinopolyspora mortivallis from Sahara, screening for active biomolecules.</title>
        <authorList>
            <person name="Selama O."/>
            <person name="Wellington E.M.H."/>
            <person name="Hacene H."/>
        </authorList>
    </citation>
    <scope>NUCLEOTIDE SEQUENCE [LARGE SCALE GENOMIC DNA]</scope>
    <source>
        <strain evidence="3 4">M5A</strain>
    </source>
</reference>
<dbReference type="PRINTS" id="PR00111">
    <property type="entry name" value="ABHYDROLASE"/>
</dbReference>
<dbReference type="GO" id="GO:0047570">
    <property type="term" value="F:3-oxoadipate enol-lactonase activity"/>
    <property type="evidence" value="ECO:0007669"/>
    <property type="project" value="InterPro"/>
</dbReference>
<dbReference type="Proteomes" id="UP000239352">
    <property type="component" value="Unassembled WGS sequence"/>
</dbReference>
<dbReference type="GO" id="GO:0042952">
    <property type="term" value="P:beta-ketoadipate pathway"/>
    <property type="evidence" value="ECO:0007669"/>
    <property type="project" value="InterPro"/>
</dbReference>
<feature type="domain" description="AB hydrolase-1" evidence="1">
    <location>
        <begin position="14"/>
        <end position="236"/>
    </location>
</feature>
<dbReference type="NCBIfam" id="TIGR02427">
    <property type="entry name" value="protocat_pcaD"/>
    <property type="match status" value="1"/>
</dbReference>
<sequence length="401" mass="43382">MIPDYELTGPPHAPVLVLSNSLGTDRTMWDAQVPLLSRRFRVLRYDQRGHGRTPATVGPYDLDLLGRDVVDLLDHLDIDRAHFAGLSLGGMTGMWLAANVPDRIDRLALLCTSAALGPASAWRERAEFVRANGTAAMVEPTLKRWFTAELAADENVRAKYGAMIASCDDEGYASCCEAIATMDLERWLGRITAPTLVVAGYDDPATPPRHAEAIAGAVGGARLEVVEHAAHLASVERHEQVGRLLYEHFTGDDEPVSAAGTRTDGVLSGSGGTGSGTAVRRQVLGDAHVDRARERTTEFTAPFQDFITRYAWGELWASEEMDRPTRSCVTLAILAATGNHDEFAMHVRAARRNGVEAATIRQVLMHVAVYAGVPRANSAFAVADRILSEESGRGAARENDS</sequence>
<dbReference type="EMBL" id="PVSR01000026">
    <property type="protein sequence ID" value="PRW62710.1"/>
    <property type="molecule type" value="Genomic_DNA"/>
</dbReference>
<protein>
    <submittedName>
        <fullName evidence="3">3-oxoadipate enol-lactonase</fullName>
    </submittedName>
</protein>
<dbReference type="InParanoid" id="A0A2T0GUD6"/>
<dbReference type="PANTHER" id="PTHR33570">
    <property type="entry name" value="4-CARBOXYMUCONOLACTONE DECARBOXYLASE FAMILY PROTEIN"/>
    <property type="match status" value="1"/>
</dbReference>
<dbReference type="PANTHER" id="PTHR33570:SF2">
    <property type="entry name" value="CARBOXYMUCONOLACTONE DECARBOXYLASE-LIKE DOMAIN-CONTAINING PROTEIN"/>
    <property type="match status" value="1"/>
</dbReference>
<dbReference type="GO" id="GO:0051920">
    <property type="term" value="F:peroxiredoxin activity"/>
    <property type="evidence" value="ECO:0007669"/>
    <property type="project" value="InterPro"/>
</dbReference>
<dbReference type="InterPro" id="IPR029058">
    <property type="entry name" value="AB_hydrolase_fold"/>
</dbReference>
<dbReference type="Pfam" id="PF00561">
    <property type="entry name" value="Abhydrolase_1"/>
    <property type="match status" value="1"/>
</dbReference>
<evidence type="ECO:0000313" key="4">
    <source>
        <dbReference type="Proteomes" id="UP000239352"/>
    </source>
</evidence>
<comment type="caution">
    <text evidence="3">The sequence shown here is derived from an EMBL/GenBank/DDBJ whole genome shotgun (WGS) entry which is preliminary data.</text>
</comment>
<keyword evidence="4" id="KW-1185">Reference proteome</keyword>
<dbReference type="InterPro" id="IPR012788">
    <property type="entry name" value="Decarb_PcaC"/>
</dbReference>
<name>A0A2T0GUD6_ACTMO</name>
<accession>A0A2T0GUD6</accession>
<dbReference type="InterPro" id="IPR026968">
    <property type="entry name" value="PcaD/CatD"/>
</dbReference>
<dbReference type="AlphaFoldDB" id="A0A2T0GUD6"/>
<dbReference type="InterPro" id="IPR003779">
    <property type="entry name" value="CMD-like"/>
</dbReference>
<evidence type="ECO:0000259" key="2">
    <source>
        <dbReference type="Pfam" id="PF02627"/>
    </source>
</evidence>
<dbReference type="RefSeq" id="WP_106114385.1">
    <property type="nucleotide sequence ID" value="NZ_PVSR01000026.1"/>
</dbReference>
<dbReference type="Pfam" id="PF02627">
    <property type="entry name" value="CMD"/>
    <property type="match status" value="1"/>
</dbReference>
<dbReference type="InterPro" id="IPR000073">
    <property type="entry name" value="AB_hydrolase_1"/>
</dbReference>
<proteinExistence type="predicted"/>
<dbReference type="STRING" id="1050202.GCA_000384035_01671"/>
<evidence type="ECO:0000259" key="1">
    <source>
        <dbReference type="Pfam" id="PF00561"/>
    </source>
</evidence>
<dbReference type="SUPFAM" id="SSF69118">
    <property type="entry name" value="AhpD-like"/>
    <property type="match status" value="1"/>
</dbReference>